<dbReference type="GO" id="GO:0043683">
    <property type="term" value="P:type IV pilus assembly"/>
    <property type="evidence" value="ECO:0007669"/>
    <property type="project" value="InterPro"/>
</dbReference>
<dbReference type="Gene3D" id="3.30.70.60">
    <property type="match status" value="1"/>
</dbReference>
<evidence type="ECO:0000313" key="3">
    <source>
        <dbReference type="EMBL" id="AEG15533.1"/>
    </source>
</evidence>
<evidence type="ECO:0000256" key="1">
    <source>
        <dbReference type="SAM" id="Coils"/>
    </source>
</evidence>
<dbReference type="GO" id="GO:0043107">
    <property type="term" value="P:type IV pilus-dependent motility"/>
    <property type="evidence" value="ECO:0007669"/>
    <property type="project" value="InterPro"/>
</dbReference>
<proteinExistence type="predicted"/>
<evidence type="ECO:0000313" key="4">
    <source>
        <dbReference type="Proteomes" id="UP000009229"/>
    </source>
</evidence>
<feature type="coiled-coil region" evidence="1">
    <location>
        <begin position="40"/>
        <end position="81"/>
    </location>
</feature>
<feature type="region of interest" description="Disordered" evidence="2">
    <location>
        <begin position="222"/>
        <end position="246"/>
    </location>
</feature>
<accession>A0AAU8PZB8</accession>
<keyword evidence="4" id="KW-1185">Reference proteome</keyword>
<sequence length="267" mass="28842">MAFFGEKMSRRERVLLIILLALGLGFCLYQFILVPQAKAYMKTRQELKSAQEKLASYRAVAAALKDESEKLERTRGEANILGKQFATELRKGGDIVLLGLEAAARNVDVTGVEPGGIREQKFTLELPVTISVEGNFRDVLGFCKSLEQGALCNLVEIRGIKMEGTPTPGRIKAVLSVVIYADKSPRGRLQLEEMEKWLTGRYNIFAPAGGVAPIPELAGQLKGLPAPPGTSGAPESPGTGDASGFTGESLFAGKTMGVAEEVYYFNK</sequence>
<keyword evidence="1" id="KW-0175">Coiled coil</keyword>
<dbReference type="InterPro" id="IPR014717">
    <property type="entry name" value="Transl_elong_EF1B/ribsomal_bS6"/>
</dbReference>
<dbReference type="AlphaFoldDB" id="A0AAU8PZB8"/>
<dbReference type="InterPro" id="IPR007445">
    <property type="entry name" value="PilO"/>
</dbReference>
<reference evidence="4" key="1">
    <citation type="submission" date="2011-05" db="EMBL/GenBank/DDBJ databases">
        <title>Complete sequence of Desulfotomaculum kuznetsovii DSM 6115.</title>
        <authorList>
            <person name="Lucas S."/>
            <person name="Han J."/>
            <person name="Lapidus A."/>
            <person name="Cheng J.-F."/>
            <person name="Goodwin L."/>
            <person name="Pitluck S."/>
            <person name="Peters L."/>
            <person name="Mikhailova N."/>
            <person name="Lu M."/>
            <person name="Saunders E."/>
            <person name="Han C."/>
            <person name="Tapia R."/>
            <person name="Land M."/>
            <person name="Hauser L."/>
            <person name="Kyrpides N."/>
            <person name="Ivanova N."/>
            <person name="Pagani I."/>
            <person name="Nazina T."/>
            <person name="Ivanova A."/>
            <person name="Parshina S."/>
            <person name="Kuever J."/>
            <person name="Muyzer G."/>
            <person name="Plugge C."/>
            <person name="Stams A."/>
            <person name="Woyke T."/>
        </authorList>
    </citation>
    <scope>NUCLEOTIDE SEQUENCE [LARGE SCALE GENOMIC DNA]</scope>
    <source>
        <strain evidence="4">DSM 6115 / VKM B-1805 / 17</strain>
    </source>
</reference>
<dbReference type="EMBL" id="CP002770">
    <property type="protein sequence ID" value="AEG15533.1"/>
    <property type="molecule type" value="Genomic_DNA"/>
</dbReference>
<dbReference type="Pfam" id="PF04350">
    <property type="entry name" value="PilO"/>
    <property type="match status" value="1"/>
</dbReference>
<dbReference type="RefSeq" id="WP_013823047.1">
    <property type="nucleotide sequence ID" value="NC_015573.1"/>
</dbReference>
<dbReference type="KEGG" id="dku:Desku_1974"/>
<gene>
    <name evidence="3" type="ordered locus">Desku_1974</name>
</gene>
<name>A0AAU8PZB8_DESK7</name>
<organism evidence="3 4">
    <name type="scientific">Desulfofundulus kuznetsovii (strain DSM 6115 / VKM B-1805 / 17)</name>
    <name type="common">Desulfotomaculum kuznetsovii</name>
    <dbReference type="NCBI Taxonomy" id="760568"/>
    <lineage>
        <taxon>Bacteria</taxon>
        <taxon>Bacillati</taxon>
        <taxon>Bacillota</taxon>
        <taxon>Clostridia</taxon>
        <taxon>Eubacteriales</taxon>
        <taxon>Peptococcaceae</taxon>
        <taxon>Desulfofundulus</taxon>
    </lineage>
</organism>
<evidence type="ECO:0000256" key="2">
    <source>
        <dbReference type="SAM" id="MobiDB-lite"/>
    </source>
</evidence>
<dbReference type="Proteomes" id="UP000009229">
    <property type="component" value="Chromosome"/>
</dbReference>
<protein>
    <submittedName>
        <fullName evidence="3">Uncharacterized protein</fullName>
    </submittedName>
</protein>